<dbReference type="RefSeq" id="WP_381360023.1">
    <property type="nucleotide sequence ID" value="NZ_JBHSOA010000013.1"/>
</dbReference>
<reference evidence="2" key="1">
    <citation type="journal article" date="2019" name="Int. J. Syst. Evol. Microbiol.">
        <title>The Global Catalogue of Microorganisms (GCM) 10K type strain sequencing project: providing services to taxonomists for standard genome sequencing and annotation.</title>
        <authorList>
            <consortium name="The Broad Institute Genomics Platform"/>
            <consortium name="The Broad Institute Genome Sequencing Center for Infectious Disease"/>
            <person name="Wu L."/>
            <person name="Ma J."/>
        </authorList>
    </citation>
    <scope>NUCLEOTIDE SEQUENCE [LARGE SCALE GENOMIC DNA]</scope>
    <source>
        <strain evidence="2">JCM 10411</strain>
    </source>
</reference>
<sequence>MPEDLAVTDEPGQLPDDHARLVAALFDRALLAIELGNFSLADRLAAATAVLVGLPGRGTTADEAGQTR</sequence>
<keyword evidence="2" id="KW-1185">Reference proteome</keyword>
<accession>A0ABW1DUV7</accession>
<comment type="caution">
    <text evidence="1">The sequence shown here is derived from an EMBL/GenBank/DDBJ whole genome shotgun (WGS) entry which is preliminary data.</text>
</comment>
<dbReference type="EMBL" id="JBHSOA010000013">
    <property type="protein sequence ID" value="MFC5851733.1"/>
    <property type="molecule type" value="Genomic_DNA"/>
</dbReference>
<gene>
    <name evidence="1" type="ORF">ACFPZI_07765</name>
</gene>
<protein>
    <recommendedName>
        <fullName evidence="3">TetR family transcriptional regulator</fullName>
    </recommendedName>
</protein>
<evidence type="ECO:0008006" key="3">
    <source>
        <dbReference type="Google" id="ProtNLM"/>
    </source>
</evidence>
<dbReference type="Proteomes" id="UP001596180">
    <property type="component" value="Unassembled WGS sequence"/>
</dbReference>
<name>A0ABW1DUV7_9ACTN</name>
<proteinExistence type="predicted"/>
<organism evidence="1 2">
    <name type="scientific">Streptomyces chlorus</name>
    <dbReference type="NCBI Taxonomy" id="887452"/>
    <lineage>
        <taxon>Bacteria</taxon>
        <taxon>Bacillati</taxon>
        <taxon>Actinomycetota</taxon>
        <taxon>Actinomycetes</taxon>
        <taxon>Kitasatosporales</taxon>
        <taxon>Streptomycetaceae</taxon>
        <taxon>Streptomyces</taxon>
    </lineage>
</organism>
<evidence type="ECO:0000313" key="2">
    <source>
        <dbReference type="Proteomes" id="UP001596180"/>
    </source>
</evidence>
<evidence type="ECO:0000313" key="1">
    <source>
        <dbReference type="EMBL" id="MFC5851733.1"/>
    </source>
</evidence>